<dbReference type="CDD" id="cd06225">
    <property type="entry name" value="HAMP"/>
    <property type="match status" value="1"/>
</dbReference>
<dbReference type="GO" id="GO:0016020">
    <property type="term" value="C:membrane"/>
    <property type="evidence" value="ECO:0007669"/>
    <property type="project" value="InterPro"/>
</dbReference>
<dbReference type="PANTHER" id="PTHR32089">
    <property type="entry name" value="METHYL-ACCEPTING CHEMOTAXIS PROTEIN MCPB"/>
    <property type="match status" value="1"/>
</dbReference>
<dbReference type="Gene3D" id="6.10.340.10">
    <property type="match status" value="1"/>
</dbReference>
<proteinExistence type="inferred from homology"/>
<evidence type="ECO:0000313" key="7">
    <source>
        <dbReference type="Proteomes" id="UP000019486"/>
    </source>
</evidence>
<evidence type="ECO:0000256" key="1">
    <source>
        <dbReference type="ARBA" id="ARBA00023224"/>
    </source>
</evidence>
<accession>W9GWL7</accession>
<dbReference type="GO" id="GO:0007165">
    <property type="term" value="P:signal transduction"/>
    <property type="evidence" value="ECO:0007669"/>
    <property type="project" value="UniProtKB-KW"/>
</dbReference>
<evidence type="ECO:0000313" key="6">
    <source>
        <dbReference type="EMBL" id="EWY38179.1"/>
    </source>
</evidence>
<dbReference type="AlphaFoldDB" id="W9GWL7"/>
<name>W9GWL7_9PROT</name>
<dbReference type="EMBL" id="AVFL01000020">
    <property type="protein sequence ID" value="EWY38179.1"/>
    <property type="molecule type" value="Genomic_DNA"/>
</dbReference>
<dbReference type="PATRIC" id="fig|1385369.3.peg.4835"/>
<protein>
    <submittedName>
        <fullName evidence="6">Methyl-accepting chemotaxis protein</fullName>
    </submittedName>
</protein>
<dbReference type="PROSITE" id="PS50885">
    <property type="entry name" value="HAMP"/>
    <property type="match status" value="1"/>
</dbReference>
<dbReference type="InterPro" id="IPR004089">
    <property type="entry name" value="MCPsignal_dom"/>
</dbReference>
<dbReference type="PRINTS" id="PR00260">
    <property type="entry name" value="CHEMTRNSDUCR"/>
</dbReference>
<keyword evidence="1 3" id="KW-0807">Transducer</keyword>
<dbReference type="SUPFAM" id="SSF58104">
    <property type="entry name" value="Methyl-accepting chemotaxis protein (MCP) signaling domain"/>
    <property type="match status" value="1"/>
</dbReference>
<feature type="domain" description="Methyl-accepting transducer" evidence="4">
    <location>
        <begin position="116"/>
        <end position="352"/>
    </location>
</feature>
<reference evidence="6 7" key="1">
    <citation type="submission" date="2013-08" db="EMBL/GenBank/DDBJ databases">
        <title>The genome sequence of Skermanella stibiiresistens.</title>
        <authorList>
            <person name="Zhu W."/>
            <person name="Wang G."/>
        </authorList>
    </citation>
    <scope>NUCLEOTIDE SEQUENCE [LARGE SCALE GENOMIC DNA]</scope>
    <source>
        <strain evidence="6 7">SB22</strain>
    </source>
</reference>
<dbReference type="PANTHER" id="PTHR32089:SF112">
    <property type="entry name" value="LYSOZYME-LIKE PROTEIN-RELATED"/>
    <property type="match status" value="1"/>
</dbReference>
<evidence type="ECO:0000256" key="2">
    <source>
        <dbReference type="ARBA" id="ARBA00029447"/>
    </source>
</evidence>
<evidence type="ECO:0000259" key="5">
    <source>
        <dbReference type="PROSITE" id="PS50885"/>
    </source>
</evidence>
<dbReference type="Pfam" id="PF00015">
    <property type="entry name" value="MCPsignal"/>
    <property type="match status" value="1"/>
</dbReference>
<comment type="caution">
    <text evidence="6">The sequence shown here is derived from an EMBL/GenBank/DDBJ whole genome shotgun (WGS) entry which is preliminary data.</text>
</comment>
<gene>
    <name evidence="6" type="ORF">N825_14820</name>
</gene>
<dbReference type="GO" id="GO:0006935">
    <property type="term" value="P:chemotaxis"/>
    <property type="evidence" value="ECO:0007669"/>
    <property type="project" value="InterPro"/>
</dbReference>
<dbReference type="InterPro" id="IPR003660">
    <property type="entry name" value="HAMP_dom"/>
</dbReference>
<dbReference type="PROSITE" id="PS50111">
    <property type="entry name" value="CHEMOTAXIS_TRANSDUC_2"/>
    <property type="match status" value="1"/>
</dbReference>
<comment type="similarity">
    <text evidence="2">Belongs to the methyl-accepting chemotaxis (MCP) protein family.</text>
</comment>
<keyword evidence="7" id="KW-1185">Reference proteome</keyword>
<organism evidence="6 7">
    <name type="scientific">Skermanella stibiiresistens SB22</name>
    <dbReference type="NCBI Taxonomy" id="1385369"/>
    <lineage>
        <taxon>Bacteria</taxon>
        <taxon>Pseudomonadati</taxon>
        <taxon>Pseudomonadota</taxon>
        <taxon>Alphaproteobacteria</taxon>
        <taxon>Rhodospirillales</taxon>
        <taxon>Azospirillaceae</taxon>
        <taxon>Skermanella</taxon>
    </lineage>
</organism>
<dbReference type="Gene3D" id="1.10.287.950">
    <property type="entry name" value="Methyl-accepting chemotaxis protein"/>
    <property type="match status" value="1"/>
</dbReference>
<dbReference type="SMART" id="SM00304">
    <property type="entry name" value="HAMP"/>
    <property type="match status" value="1"/>
</dbReference>
<dbReference type="STRING" id="1385369.N825_14820"/>
<dbReference type="GO" id="GO:0004888">
    <property type="term" value="F:transmembrane signaling receptor activity"/>
    <property type="evidence" value="ECO:0007669"/>
    <property type="project" value="InterPro"/>
</dbReference>
<evidence type="ECO:0000256" key="3">
    <source>
        <dbReference type="PROSITE-ProRule" id="PRU00284"/>
    </source>
</evidence>
<dbReference type="InterPro" id="IPR004090">
    <property type="entry name" value="Chemotax_Me-accpt_rcpt"/>
</dbReference>
<dbReference type="SMART" id="SM00283">
    <property type="entry name" value="MA"/>
    <property type="match status" value="1"/>
</dbReference>
<dbReference type="Pfam" id="PF00672">
    <property type="entry name" value="HAMP"/>
    <property type="match status" value="1"/>
</dbReference>
<dbReference type="Proteomes" id="UP000019486">
    <property type="component" value="Unassembled WGS sequence"/>
</dbReference>
<feature type="domain" description="HAMP" evidence="5">
    <location>
        <begin position="22"/>
        <end position="75"/>
    </location>
</feature>
<sequence>MSAGLSGAALALGLVLAWLISRGIAVPVKAMTATMRRLADGDTDAEIPAVGRRDEIGDMAGTVQVFRDSMIRTRRIEQDAKEAQARVAAERKRSMIDLADRFEASVQGIVETVAFAATEMRSSATAMSATAAQASQQATTVAAASEQASANVQTVASATEELSASISEIGRQVENSTRIAGRAVQEADETTRTILGLVSAADQIGAVVELINSIAGQTNLLALNATIEAARAGEAGKGFAVVASEVKTLATQTARATEEIQAKVREIQGATGGARTAVESIGATIGRMSEISTTIAAAIEEQGAATRDIAGNVVEASKGTQEVSMNIVGVNQASVETGSAAEQVLGAASGLAREAEQLRAEVTRFIATVRAA</sequence>
<evidence type="ECO:0000259" key="4">
    <source>
        <dbReference type="PROSITE" id="PS50111"/>
    </source>
</evidence>